<evidence type="ECO:0000256" key="5">
    <source>
        <dbReference type="PROSITE-ProRule" id="PRU00560"/>
    </source>
</evidence>
<keyword evidence="4 5" id="KW-0067">ATP-binding</keyword>
<evidence type="ECO:0000256" key="2">
    <source>
        <dbReference type="ARBA" id="ARBA00022801"/>
    </source>
</evidence>
<gene>
    <name evidence="8" type="ORF">NBRC3278_2978</name>
</gene>
<feature type="domain" description="UvrD-like helicase ATP-binding" evidence="7">
    <location>
        <begin position="23"/>
        <end position="294"/>
    </location>
</feature>
<dbReference type="GO" id="GO:0003677">
    <property type="term" value="F:DNA binding"/>
    <property type="evidence" value="ECO:0007669"/>
    <property type="project" value="InterPro"/>
</dbReference>
<feature type="compositionally biased region" description="Polar residues" evidence="6">
    <location>
        <begin position="9"/>
        <end position="20"/>
    </location>
</feature>
<dbReference type="SUPFAM" id="SSF52540">
    <property type="entry name" value="P-loop containing nucleoside triphosphate hydrolases"/>
    <property type="match status" value="1"/>
</dbReference>
<keyword evidence="2 5" id="KW-0378">Hydrolase</keyword>
<evidence type="ECO:0000256" key="1">
    <source>
        <dbReference type="ARBA" id="ARBA00022741"/>
    </source>
</evidence>
<feature type="region of interest" description="Disordered" evidence="6">
    <location>
        <begin position="1"/>
        <end position="20"/>
    </location>
</feature>
<evidence type="ECO:0000259" key="7">
    <source>
        <dbReference type="PROSITE" id="PS51198"/>
    </source>
</evidence>
<dbReference type="PANTHER" id="PTHR11070">
    <property type="entry name" value="UVRD / RECB / PCRA DNA HELICASE FAMILY MEMBER"/>
    <property type="match status" value="1"/>
</dbReference>
<dbReference type="Proteomes" id="UP000287385">
    <property type="component" value="Unassembled WGS sequence"/>
</dbReference>
<dbReference type="InterPro" id="IPR027417">
    <property type="entry name" value="P-loop_NTPase"/>
</dbReference>
<comment type="caution">
    <text evidence="8">The sequence shown here is derived from an EMBL/GenBank/DDBJ whole genome shotgun (WGS) entry which is preliminary data.</text>
</comment>
<keyword evidence="3 5" id="KW-0347">Helicase</keyword>
<name>A0A401X7H7_ACEPA</name>
<feature type="region of interest" description="Disordered" evidence="6">
    <location>
        <begin position="500"/>
        <end position="519"/>
    </location>
</feature>
<keyword evidence="1 5" id="KW-0547">Nucleotide-binding</keyword>
<organism evidence="8 9">
    <name type="scientific">Acetobacter pasteurianus NBRC 3278</name>
    <dbReference type="NCBI Taxonomy" id="1226660"/>
    <lineage>
        <taxon>Bacteria</taxon>
        <taxon>Pseudomonadati</taxon>
        <taxon>Pseudomonadota</taxon>
        <taxon>Alphaproteobacteria</taxon>
        <taxon>Acetobacterales</taxon>
        <taxon>Acetobacteraceae</taxon>
        <taxon>Acetobacter</taxon>
    </lineage>
</organism>
<dbReference type="GO" id="GO:0005829">
    <property type="term" value="C:cytosol"/>
    <property type="evidence" value="ECO:0007669"/>
    <property type="project" value="TreeGrafter"/>
</dbReference>
<evidence type="ECO:0000256" key="4">
    <source>
        <dbReference type="ARBA" id="ARBA00022840"/>
    </source>
</evidence>
<evidence type="ECO:0000256" key="6">
    <source>
        <dbReference type="SAM" id="MobiDB-lite"/>
    </source>
</evidence>
<sequence length="656" mass="73176">MKLKPNLTGRCSVSSRAQQPDTQADLDLRDCLQAQPPTSFNMVAGAGSGKTTSLIKGLASILAIHGERLRLRRQRVACITYTEIAAGEIWADVGNNPLIHVSTIHSFLWSIARGFQRDIAAWVANRIEERIGELQQAAAGFGPRVQQKTRDKNAHDIVRYQQQSEAITTVGSFTYGTGSDYAKGILGHDDIINMSSQLMIRRPLFRTLVAQQFPFVFVDESQDTFPVIVEALMAVQKQEQARFCLGFFGDPMQRIYPTGIGTIPKPDDWRAIPKPENFRSPSAVLALANAIRRGGDDLVQVGGRKQKDGEEEVPVIGTARLFVLPADDHRDERVAQVRTWIAHANRDELWQSDANNDPVKMLVVVHRMAAKRLGFGDLYAALNDRAPEAFKNGFLDATAWPLRPLISFFLPIAEAVRNGRDFDAMRLLRTHSPLLAKDNLKGVNVAQRLNELREVSNQLAELMGPQSQATIRDVLALSKQHRLFAFDPRLAAYLEDMEADAADEDRPEDEEGEKEEDTSNEINAMAAFLACPANQLRPYQAYVNEESPFSTQQGVKGAEFDRVLVVLDDDEGTHFQFSYEKFLGLKELSNRDKKNLKEGVETGVERTRRLFYVCCTRARQDLVVVLFVPDPTAAIAHIRGLGLFPEADILAQNALV</sequence>
<dbReference type="GO" id="GO:0043138">
    <property type="term" value="F:3'-5' DNA helicase activity"/>
    <property type="evidence" value="ECO:0007669"/>
    <property type="project" value="TreeGrafter"/>
</dbReference>
<feature type="binding site" evidence="5">
    <location>
        <begin position="44"/>
        <end position="51"/>
    </location>
    <ligand>
        <name>ATP</name>
        <dbReference type="ChEBI" id="CHEBI:30616"/>
    </ligand>
</feature>
<keyword evidence="9" id="KW-1185">Reference proteome</keyword>
<dbReference type="GO" id="GO:0005524">
    <property type="term" value="F:ATP binding"/>
    <property type="evidence" value="ECO:0007669"/>
    <property type="project" value="UniProtKB-UniRule"/>
</dbReference>
<protein>
    <recommendedName>
        <fullName evidence="7">UvrD-like helicase ATP-binding domain-containing protein</fullName>
    </recommendedName>
</protein>
<proteinExistence type="predicted"/>
<dbReference type="PROSITE" id="PS51198">
    <property type="entry name" value="UVRD_HELICASE_ATP_BIND"/>
    <property type="match status" value="1"/>
</dbReference>
<accession>A0A401X7H7</accession>
<dbReference type="InterPro" id="IPR000212">
    <property type="entry name" value="DNA_helicase_UvrD/REP"/>
</dbReference>
<dbReference type="Gene3D" id="3.40.50.300">
    <property type="entry name" value="P-loop containing nucleotide triphosphate hydrolases"/>
    <property type="match status" value="2"/>
</dbReference>
<evidence type="ECO:0000256" key="3">
    <source>
        <dbReference type="ARBA" id="ARBA00022806"/>
    </source>
</evidence>
<evidence type="ECO:0000313" key="8">
    <source>
        <dbReference type="EMBL" id="GCD63885.1"/>
    </source>
</evidence>
<dbReference type="GO" id="GO:0016787">
    <property type="term" value="F:hydrolase activity"/>
    <property type="evidence" value="ECO:0007669"/>
    <property type="project" value="UniProtKB-UniRule"/>
</dbReference>
<dbReference type="AlphaFoldDB" id="A0A401X7H7"/>
<dbReference type="RefSeq" id="WP_259329192.1">
    <property type="nucleotide sequence ID" value="NZ_BDEV01000130.1"/>
</dbReference>
<dbReference type="Pfam" id="PF13245">
    <property type="entry name" value="AAA_19"/>
    <property type="match status" value="1"/>
</dbReference>
<evidence type="ECO:0000313" key="9">
    <source>
        <dbReference type="Proteomes" id="UP000287385"/>
    </source>
</evidence>
<dbReference type="EMBL" id="BDEV01000130">
    <property type="protein sequence ID" value="GCD63885.1"/>
    <property type="molecule type" value="Genomic_DNA"/>
</dbReference>
<dbReference type="PANTHER" id="PTHR11070:SF3">
    <property type="entry name" value="DNA 3'-5' HELICASE"/>
    <property type="match status" value="1"/>
</dbReference>
<reference evidence="8 9" key="1">
    <citation type="submission" date="2016-06" db="EMBL/GenBank/DDBJ databases">
        <title>Acetobacter pasteurianus NBRC 3278 whole genome sequencing project.</title>
        <authorList>
            <person name="Matsutani M."/>
            <person name="Shiwa Y."/>
            <person name="Okamoto-Kainuma A."/>
            <person name="Ishikawa M."/>
            <person name="Koizumi Y."/>
            <person name="Yoshikawa H."/>
            <person name="Yakushi T."/>
            <person name="Matsushita K."/>
        </authorList>
    </citation>
    <scope>NUCLEOTIDE SEQUENCE [LARGE SCALE GENOMIC DNA]</scope>
    <source>
        <strain evidence="8 9">NBRC 3278</strain>
    </source>
</reference>
<dbReference type="GO" id="GO:0000725">
    <property type="term" value="P:recombinational repair"/>
    <property type="evidence" value="ECO:0007669"/>
    <property type="project" value="TreeGrafter"/>
</dbReference>
<dbReference type="InterPro" id="IPR014016">
    <property type="entry name" value="UvrD-like_ATP-bd"/>
</dbReference>